<reference evidence="1 2" key="1">
    <citation type="journal article" date="2016" name="Nat. Commun.">
        <title>Thousands of microbial genomes shed light on interconnected biogeochemical processes in an aquifer system.</title>
        <authorList>
            <person name="Anantharaman K."/>
            <person name="Brown C.T."/>
            <person name="Hug L.A."/>
            <person name="Sharon I."/>
            <person name="Castelle C.J."/>
            <person name="Probst A.J."/>
            <person name="Thomas B.C."/>
            <person name="Singh A."/>
            <person name="Wilkins M.J."/>
            <person name="Karaoz U."/>
            <person name="Brodie E.L."/>
            <person name="Williams K.H."/>
            <person name="Hubbard S.S."/>
            <person name="Banfield J.F."/>
        </authorList>
    </citation>
    <scope>NUCLEOTIDE SEQUENCE [LARGE SCALE GENOMIC DNA]</scope>
</reference>
<dbReference type="CDD" id="cd22784">
    <property type="entry name" value="DPBB_MltA_YuiC-like"/>
    <property type="match status" value="1"/>
</dbReference>
<evidence type="ECO:0000313" key="1">
    <source>
        <dbReference type="EMBL" id="OGZ01739.1"/>
    </source>
</evidence>
<dbReference type="STRING" id="1798652.A3A43_01020"/>
<evidence type="ECO:0008006" key="3">
    <source>
        <dbReference type="Google" id="ProtNLM"/>
    </source>
</evidence>
<accession>A0A1G2CK64</accession>
<evidence type="ECO:0000313" key="2">
    <source>
        <dbReference type="Proteomes" id="UP000178495"/>
    </source>
</evidence>
<dbReference type="EMBL" id="MHLC01000005">
    <property type="protein sequence ID" value="OGZ01739.1"/>
    <property type="molecule type" value="Genomic_DNA"/>
</dbReference>
<comment type="caution">
    <text evidence="1">The sequence shown here is derived from an EMBL/GenBank/DDBJ whole genome shotgun (WGS) entry which is preliminary data.</text>
</comment>
<dbReference type="AlphaFoldDB" id="A0A1G2CK64"/>
<proteinExistence type="predicted"/>
<sequence>MRNYLIFVALILTIGGFIYPINGHISRADSEGLFAGYQNSASTGAFSARRAVNRVQIIKAWITAYSSTPEETDDTPFITASGKSVRDGIVATNFLPFGTKIMIPGAFGGKIFIVEDRMHPRKVNVVDIWMPSKEQAKNFGSAYMDIIVVSPMSSTKQETNHALAVAGLLP</sequence>
<protein>
    <recommendedName>
        <fullName evidence="3">3D domain-containing protein</fullName>
    </recommendedName>
</protein>
<dbReference type="Proteomes" id="UP000178495">
    <property type="component" value="Unassembled WGS sequence"/>
</dbReference>
<gene>
    <name evidence="1" type="ORF">A3A43_01020</name>
</gene>
<organism evidence="1 2">
    <name type="scientific">Candidatus Liptonbacteria bacterium RIFCSPLOWO2_01_FULL_56_20</name>
    <dbReference type="NCBI Taxonomy" id="1798652"/>
    <lineage>
        <taxon>Bacteria</taxon>
        <taxon>Candidatus Liptoniibacteriota</taxon>
    </lineage>
</organism>
<name>A0A1G2CK64_9BACT</name>